<proteinExistence type="predicted"/>
<name>A0A7J6AD70_AMEME</name>
<gene>
    <name evidence="2" type="ORF">AMELA_G00176810</name>
</gene>
<reference evidence="2 3" key="1">
    <citation type="submission" date="2020-02" db="EMBL/GenBank/DDBJ databases">
        <title>A chromosome-scale genome assembly of the black bullhead catfish (Ameiurus melas).</title>
        <authorList>
            <person name="Wen M."/>
            <person name="Zham M."/>
            <person name="Cabau C."/>
            <person name="Klopp C."/>
            <person name="Donnadieu C."/>
            <person name="Roques C."/>
            <person name="Bouchez O."/>
            <person name="Lampietro C."/>
            <person name="Jouanno E."/>
            <person name="Herpin A."/>
            <person name="Louis A."/>
            <person name="Berthelot C."/>
            <person name="Parey E."/>
            <person name="Roest-Crollius H."/>
            <person name="Braasch I."/>
            <person name="Postlethwait J."/>
            <person name="Robinson-Rechavi M."/>
            <person name="Echchiki A."/>
            <person name="Begum T."/>
            <person name="Montfort J."/>
            <person name="Schartl M."/>
            <person name="Bobe J."/>
            <person name="Guiguen Y."/>
        </authorList>
    </citation>
    <scope>NUCLEOTIDE SEQUENCE [LARGE SCALE GENOMIC DNA]</scope>
    <source>
        <strain evidence="2">M_S1</strain>
        <tissue evidence="2">Blood</tissue>
    </source>
</reference>
<dbReference type="Proteomes" id="UP000593565">
    <property type="component" value="Unassembled WGS sequence"/>
</dbReference>
<feature type="region of interest" description="Disordered" evidence="1">
    <location>
        <begin position="1"/>
        <end position="51"/>
    </location>
</feature>
<evidence type="ECO:0000313" key="2">
    <source>
        <dbReference type="EMBL" id="KAF4080884.1"/>
    </source>
</evidence>
<protein>
    <submittedName>
        <fullName evidence="2">Uncharacterized protein</fullName>
    </submittedName>
</protein>
<evidence type="ECO:0000256" key="1">
    <source>
        <dbReference type="SAM" id="MobiDB-lite"/>
    </source>
</evidence>
<feature type="compositionally biased region" description="Basic and acidic residues" evidence="1">
    <location>
        <begin position="1"/>
        <end position="14"/>
    </location>
</feature>
<sequence length="127" mass="14782">PDDTTQHEEIKNEVTENYPELTRKVPEHSRTDDENDRVIGEEPTLFPDNTKPLKEIRREVADANPKLCQKAPQQSNTDEHNVIRQDVTPLPKDTKQNIEKEMVNEVTYELKPEEHQQDGWRQKDGVG</sequence>
<keyword evidence="3" id="KW-1185">Reference proteome</keyword>
<organism evidence="2 3">
    <name type="scientific">Ameiurus melas</name>
    <name type="common">Black bullhead</name>
    <name type="synonym">Silurus melas</name>
    <dbReference type="NCBI Taxonomy" id="219545"/>
    <lineage>
        <taxon>Eukaryota</taxon>
        <taxon>Metazoa</taxon>
        <taxon>Chordata</taxon>
        <taxon>Craniata</taxon>
        <taxon>Vertebrata</taxon>
        <taxon>Euteleostomi</taxon>
        <taxon>Actinopterygii</taxon>
        <taxon>Neopterygii</taxon>
        <taxon>Teleostei</taxon>
        <taxon>Ostariophysi</taxon>
        <taxon>Siluriformes</taxon>
        <taxon>Ictaluridae</taxon>
        <taxon>Ameiurus</taxon>
    </lineage>
</organism>
<accession>A0A7J6AD70</accession>
<dbReference type="AlphaFoldDB" id="A0A7J6AD70"/>
<feature type="compositionally biased region" description="Basic and acidic residues" evidence="1">
    <location>
        <begin position="21"/>
        <end position="40"/>
    </location>
</feature>
<evidence type="ECO:0000313" key="3">
    <source>
        <dbReference type="Proteomes" id="UP000593565"/>
    </source>
</evidence>
<dbReference type="EMBL" id="JAAGNN010000014">
    <property type="protein sequence ID" value="KAF4080884.1"/>
    <property type="molecule type" value="Genomic_DNA"/>
</dbReference>
<comment type="caution">
    <text evidence="2">The sequence shown here is derived from an EMBL/GenBank/DDBJ whole genome shotgun (WGS) entry which is preliminary data.</text>
</comment>
<feature type="non-terminal residue" evidence="2">
    <location>
        <position position="1"/>
    </location>
</feature>